<dbReference type="PANTHER" id="PTHR46082">
    <property type="entry name" value="ATP/GTP-BINDING PROTEIN-RELATED"/>
    <property type="match status" value="1"/>
</dbReference>
<dbReference type="GO" id="GO:0003824">
    <property type="term" value="F:catalytic activity"/>
    <property type="evidence" value="ECO:0007669"/>
    <property type="project" value="InterPro"/>
</dbReference>
<dbReference type="InterPro" id="IPR035994">
    <property type="entry name" value="Nucleoside_phosphorylase_sf"/>
</dbReference>
<evidence type="ECO:0000313" key="2">
    <source>
        <dbReference type="Proteomes" id="UP001276659"/>
    </source>
</evidence>
<comment type="caution">
    <text evidence="1">The sequence shown here is derived from an EMBL/GenBank/DDBJ whole genome shotgun (WGS) entry which is preliminary data.</text>
</comment>
<protein>
    <recommendedName>
        <fullName evidence="3">Nucleoside phosphorylase domain-containing protein</fullName>
    </recommendedName>
</protein>
<dbReference type="InterPro" id="IPR053137">
    <property type="entry name" value="NLR-like"/>
</dbReference>
<proteinExistence type="predicted"/>
<sequence length="240" mass="26213">MVGIGGGVPSEENDIRLGDVIVSQPVDSSGGVVQYDLGKTVEEGRFVRTGSLNRPPNILLSAVSSLQARHMVVDSELAKFLSEMQSRRPKLKAMTTCPSADQDRLFEANYNHRAGEATCARYEGDRLVTRSERSNKIPSIHYGLIASGNQVMKDGVTRDNLRKELNMLCFEMEAAGLMDNFPCLVIRGICDYSDTHKNDLWQPYAAAVAAAYAKELLGIIPGIQTAFTRVEPSATTQSGE</sequence>
<keyword evidence="2" id="KW-1185">Reference proteome</keyword>
<dbReference type="SUPFAM" id="SSF53167">
    <property type="entry name" value="Purine and uridine phosphorylases"/>
    <property type="match status" value="1"/>
</dbReference>
<accession>A0AAE0DQT1</accession>
<reference evidence="1" key="1">
    <citation type="submission" date="2022-11" db="EMBL/GenBank/DDBJ databases">
        <title>Chromosomal genome sequence assembly and mating type (MAT) locus characterization of the leprose asexual lichenized fungus Lepraria neglecta (Nyl.) Erichsen.</title>
        <authorList>
            <person name="Allen J.L."/>
            <person name="Pfeffer B."/>
        </authorList>
    </citation>
    <scope>NUCLEOTIDE SEQUENCE</scope>
    <source>
        <strain evidence="1">Allen 5258</strain>
    </source>
</reference>
<evidence type="ECO:0000313" key="1">
    <source>
        <dbReference type="EMBL" id="KAK3176700.1"/>
    </source>
</evidence>
<dbReference type="PANTHER" id="PTHR46082:SF11">
    <property type="entry name" value="AAA+ ATPASE DOMAIN-CONTAINING PROTEIN-RELATED"/>
    <property type="match status" value="1"/>
</dbReference>
<dbReference type="Gene3D" id="3.40.50.1580">
    <property type="entry name" value="Nucleoside phosphorylase domain"/>
    <property type="match status" value="1"/>
</dbReference>
<organism evidence="1 2">
    <name type="scientific">Lepraria neglecta</name>
    <dbReference type="NCBI Taxonomy" id="209136"/>
    <lineage>
        <taxon>Eukaryota</taxon>
        <taxon>Fungi</taxon>
        <taxon>Dikarya</taxon>
        <taxon>Ascomycota</taxon>
        <taxon>Pezizomycotina</taxon>
        <taxon>Lecanoromycetes</taxon>
        <taxon>OSLEUM clade</taxon>
        <taxon>Lecanoromycetidae</taxon>
        <taxon>Lecanorales</taxon>
        <taxon>Lecanorineae</taxon>
        <taxon>Stereocaulaceae</taxon>
        <taxon>Lepraria</taxon>
    </lineage>
</organism>
<dbReference type="EMBL" id="JASNWA010000004">
    <property type="protein sequence ID" value="KAK3176700.1"/>
    <property type="molecule type" value="Genomic_DNA"/>
</dbReference>
<evidence type="ECO:0008006" key="3">
    <source>
        <dbReference type="Google" id="ProtNLM"/>
    </source>
</evidence>
<dbReference type="GO" id="GO:0009116">
    <property type="term" value="P:nucleoside metabolic process"/>
    <property type="evidence" value="ECO:0007669"/>
    <property type="project" value="InterPro"/>
</dbReference>
<dbReference type="AlphaFoldDB" id="A0AAE0DQT1"/>
<dbReference type="Proteomes" id="UP001276659">
    <property type="component" value="Unassembled WGS sequence"/>
</dbReference>
<name>A0AAE0DQT1_9LECA</name>
<gene>
    <name evidence="1" type="ORF">OEA41_008025</name>
</gene>